<dbReference type="InterPro" id="IPR031485">
    <property type="entry name" value="CBP_BcsS"/>
</dbReference>
<gene>
    <name evidence="1" type="primary">bcsS</name>
    <name evidence="1" type="ORF">EU555_04655</name>
</gene>
<keyword evidence="2" id="KW-1185">Reference proteome</keyword>
<reference evidence="1 2" key="1">
    <citation type="submission" date="2019-04" db="EMBL/GenBank/DDBJ databases">
        <authorList>
            <person name="Feng G."/>
            <person name="Zhu H."/>
        </authorList>
    </citation>
    <scope>NUCLEOTIDE SEQUENCE [LARGE SCALE GENOMIC DNA]</scope>
    <source>
        <strain evidence="1 2">6HR-1</strain>
    </source>
</reference>
<accession>A0A4Z0NXJ0</accession>
<organism evidence="1 2">
    <name type="scientific">Methylobacterium nonmethylotrophicum</name>
    <dbReference type="NCBI Taxonomy" id="1141884"/>
    <lineage>
        <taxon>Bacteria</taxon>
        <taxon>Pseudomonadati</taxon>
        <taxon>Pseudomonadota</taxon>
        <taxon>Alphaproteobacteria</taxon>
        <taxon>Hyphomicrobiales</taxon>
        <taxon>Methylobacteriaceae</taxon>
        <taxon>Methylobacterium</taxon>
    </lineage>
</organism>
<proteinExistence type="predicted"/>
<sequence>MIQMRERLPIRCNEINNLGRSASSEVLDSPGTKRLPSPQIGVRAQAELWARPTESTLLTTTLIAGTARWSAWGRVSWGIRLPDLGEAYLGPEAALYADRTGYRKWSLGLHATDFGLPPLIAAPPALSEMRFRVSAGWVYEEQIRRPGIYGTVTAWLPL</sequence>
<evidence type="ECO:0000313" key="2">
    <source>
        <dbReference type="Proteomes" id="UP000297535"/>
    </source>
</evidence>
<name>A0A4Z0NXJ0_9HYPH</name>
<dbReference type="Proteomes" id="UP000297535">
    <property type="component" value="Unassembled WGS sequence"/>
</dbReference>
<dbReference type="OrthoDB" id="7991172at2"/>
<comment type="caution">
    <text evidence="1">The sequence shown here is derived from an EMBL/GenBank/DDBJ whole genome shotgun (WGS) entry which is preliminary data.</text>
</comment>
<dbReference type="EMBL" id="SRLB01000002">
    <property type="protein sequence ID" value="TGE02007.1"/>
    <property type="molecule type" value="Genomic_DNA"/>
</dbReference>
<dbReference type="Pfam" id="PF17036">
    <property type="entry name" value="CBP_BcsS"/>
    <property type="match status" value="1"/>
</dbReference>
<evidence type="ECO:0000313" key="1">
    <source>
        <dbReference type="EMBL" id="TGE02007.1"/>
    </source>
</evidence>
<protein>
    <submittedName>
        <fullName evidence="1">Cellulose biosynthesis protein BcsS</fullName>
    </submittedName>
</protein>
<dbReference type="AlphaFoldDB" id="A0A4Z0NXJ0"/>